<sequence>MSERLILSLFMYNYQGFGLHILSEIEFPELLPAIADIADITVKIGDVPVNINGKRLQGNDISYIINEEELLFSVKDIATYYAAYGREIIIAPETGNLEMRSIRLFVLATAIAAILLQRGLLPLHASAILDEDELVLICGRSGAGKSTTLAGLCKQGYTIFSDDITVLQQCTDTNVITGTASYPMIKLWEDSLLTLDQPFFQDRSFPVRPGMDKYGIFFHDDFNSNEYPVKKILLLDIGEDNEVRSKKLTGTQAFEAISNQIYRPVLLHSQSLRTLSFQVISKLLQRADIYYISRPMHCKPEKLLSVISSLV</sequence>
<gene>
    <name evidence="1" type="ORF">GO495_15575</name>
</gene>
<keyword evidence="1" id="KW-0808">Transferase</keyword>
<dbReference type="InterPro" id="IPR027417">
    <property type="entry name" value="P-loop_NTPase"/>
</dbReference>
<dbReference type="Gene3D" id="3.40.50.300">
    <property type="entry name" value="P-loop containing nucleotide triphosphate hydrolases"/>
    <property type="match status" value="1"/>
</dbReference>
<dbReference type="SUPFAM" id="SSF53795">
    <property type="entry name" value="PEP carboxykinase-like"/>
    <property type="match status" value="1"/>
</dbReference>
<evidence type="ECO:0000313" key="2">
    <source>
        <dbReference type="Proteomes" id="UP000468388"/>
    </source>
</evidence>
<organism evidence="1 2">
    <name type="scientific">Chitinophaga oryziterrae</name>
    <dbReference type="NCBI Taxonomy" id="1031224"/>
    <lineage>
        <taxon>Bacteria</taxon>
        <taxon>Pseudomonadati</taxon>
        <taxon>Bacteroidota</taxon>
        <taxon>Chitinophagia</taxon>
        <taxon>Chitinophagales</taxon>
        <taxon>Chitinophagaceae</taxon>
        <taxon>Chitinophaga</taxon>
    </lineage>
</organism>
<dbReference type="OrthoDB" id="5430844at2"/>
<keyword evidence="2" id="KW-1185">Reference proteome</keyword>
<protein>
    <submittedName>
        <fullName evidence="1">Serine kinase</fullName>
    </submittedName>
</protein>
<proteinExistence type="predicted"/>
<reference evidence="1 2" key="1">
    <citation type="submission" date="2019-12" db="EMBL/GenBank/DDBJ databases">
        <title>The draft genomic sequence of strain Chitinophaga oryziterrae JCM 16595.</title>
        <authorList>
            <person name="Zhang X."/>
        </authorList>
    </citation>
    <scope>NUCLEOTIDE SEQUENCE [LARGE SCALE GENOMIC DNA]</scope>
    <source>
        <strain evidence="1 2">JCM 16595</strain>
    </source>
</reference>
<name>A0A6N8JBU9_9BACT</name>
<evidence type="ECO:0000313" key="1">
    <source>
        <dbReference type="EMBL" id="MVT42011.1"/>
    </source>
</evidence>
<dbReference type="EMBL" id="WRXO01000004">
    <property type="protein sequence ID" value="MVT42011.1"/>
    <property type="molecule type" value="Genomic_DNA"/>
</dbReference>
<keyword evidence="1" id="KW-0418">Kinase</keyword>
<dbReference type="RefSeq" id="WP_157300647.1">
    <property type="nucleotide sequence ID" value="NZ_BAAAZB010000005.1"/>
</dbReference>
<dbReference type="GO" id="GO:0016301">
    <property type="term" value="F:kinase activity"/>
    <property type="evidence" value="ECO:0007669"/>
    <property type="project" value="UniProtKB-KW"/>
</dbReference>
<dbReference type="AlphaFoldDB" id="A0A6N8JBU9"/>
<dbReference type="Proteomes" id="UP000468388">
    <property type="component" value="Unassembled WGS sequence"/>
</dbReference>
<accession>A0A6N8JBU9</accession>
<comment type="caution">
    <text evidence="1">The sequence shown here is derived from an EMBL/GenBank/DDBJ whole genome shotgun (WGS) entry which is preliminary data.</text>
</comment>